<name>A0A9X4AV87_9BACT</name>
<dbReference type="EMBL" id="JAGTJJ010000017">
    <property type="protein sequence ID" value="MDC3984035.1"/>
    <property type="molecule type" value="Genomic_DNA"/>
</dbReference>
<accession>A0A9X4AV87</accession>
<keyword evidence="2" id="KW-1185">Reference proteome</keyword>
<sequence>MDAAKVQDFMLQRKRQIWVDLTLDETDERLSLLLNLLKDRGIRWLERRYDCFTDEELESARLIAAWYDVNARVFGGPRMGTTYDMSDACNRCGAGARQTSAMIIEGEDLPKLEGRRAATTSYDDVLVDEKLAAALAQSGATGLSFRSVFAAFEERGFQIPWRQLCATHTLPPMSPRSTGVYPYKPCACGRSSFTGKEEVPMRIAYRASDVADIHDVNVTWEWFGEVNFEGDVSDALFPYPLFLVTPKVRRIFQGAGVTGFDWIPIRVEDG</sequence>
<dbReference type="Proteomes" id="UP001151081">
    <property type="component" value="Unassembled WGS sequence"/>
</dbReference>
<dbReference type="AlphaFoldDB" id="A0A9X4AV87"/>
<protein>
    <submittedName>
        <fullName evidence="1">Uncharacterized protein</fullName>
    </submittedName>
</protein>
<proteinExistence type="predicted"/>
<reference evidence="1 2" key="1">
    <citation type="submission" date="2021-04" db="EMBL/GenBank/DDBJ databases">
        <title>Genome analysis of Polyangium sp.</title>
        <authorList>
            <person name="Li Y."/>
            <person name="Wang J."/>
        </authorList>
    </citation>
    <scope>NUCLEOTIDE SEQUENCE [LARGE SCALE GENOMIC DNA]</scope>
    <source>
        <strain evidence="1 2">SDU14</strain>
    </source>
</reference>
<evidence type="ECO:0000313" key="2">
    <source>
        <dbReference type="Proteomes" id="UP001151081"/>
    </source>
</evidence>
<comment type="caution">
    <text evidence="1">The sequence shown here is derived from an EMBL/GenBank/DDBJ whole genome shotgun (WGS) entry which is preliminary data.</text>
</comment>
<gene>
    <name evidence="1" type="ORF">KEG57_26235</name>
</gene>
<dbReference type="RefSeq" id="WP_272424556.1">
    <property type="nucleotide sequence ID" value="NZ_JAGTJK010000027.1"/>
</dbReference>
<organism evidence="1 2">
    <name type="scientific">Polyangium jinanense</name>
    <dbReference type="NCBI Taxonomy" id="2829994"/>
    <lineage>
        <taxon>Bacteria</taxon>
        <taxon>Pseudomonadati</taxon>
        <taxon>Myxococcota</taxon>
        <taxon>Polyangia</taxon>
        <taxon>Polyangiales</taxon>
        <taxon>Polyangiaceae</taxon>
        <taxon>Polyangium</taxon>
    </lineage>
</organism>
<evidence type="ECO:0000313" key="1">
    <source>
        <dbReference type="EMBL" id="MDC3984035.1"/>
    </source>
</evidence>